<sequence>MFSSPRTWVESSGHRVTRLSDEAGSSSLYFNFNAYTPEGDFLVISTPTGIAKIELPTFKLIHVITIQEPFSLLFVGKAFRRAYYLLNNAKTLYWVDLDTGVSHLIAKEPLGDIQTINANETYLAGVEVDPTYKSDILELFSKRDPKTDQFVYEANWPDGTPMTYADAKEVRLSQRLEARVPMVLFLIDVNTGERKDVYRATDWLNHLLFSPTDPNLLMFCHEGPWHQVDRLWLLDLEGGSKPQRIHERRMNMEIAGHEWFSHDGKTVWYDLQTPRGEDFWVAGYEIKTGKRTHYHLERNEWSVHFHSSYDNSLFCGDGGDSGMVAHAQDGMYLYLFKPKRIPDVAGLKSPNAGNLIVPGSFESKKLVDLSDNDYRLEPNANFTPDGKHLIFRSSKYGGLHVYAVAVEPEMK</sequence>
<dbReference type="GO" id="GO:0047487">
    <property type="term" value="F:oligogalacturonide lyase activity"/>
    <property type="evidence" value="ECO:0007669"/>
    <property type="project" value="InterPro"/>
</dbReference>
<name>A0A1B9HYM0_9TREE</name>
<reference evidence="2" key="3">
    <citation type="submission" date="2016-07" db="EMBL/GenBank/DDBJ databases">
        <title>Evolution of pathogenesis and genome organization in the Tremellales.</title>
        <authorList>
            <person name="Cuomo C."/>
            <person name="Litvintseva A."/>
            <person name="Heitman J."/>
            <person name="Chen Y."/>
            <person name="Sun S."/>
            <person name="Springer D."/>
            <person name="Dromer F."/>
            <person name="Young S."/>
            <person name="Zeng Q."/>
            <person name="Chapman S."/>
            <person name="Gujja S."/>
            <person name="Saif S."/>
            <person name="Birren B."/>
        </authorList>
    </citation>
    <scope>NUCLEOTIDE SEQUENCE</scope>
    <source>
        <strain evidence="2">CBS 10737</strain>
    </source>
</reference>
<organism evidence="2">
    <name type="scientific">Kwoniella pini CBS 10737</name>
    <dbReference type="NCBI Taxonomy" id="1296096"/>
    <lineage>
        <taxon>Eukaryota</taxon>
        <taxon>Fungi</taxon>
        <taxon>Dikarya</taxon>
        <taxon>Basidiomycota</taxon>
        <taxon>Agaricomycotina</taxon>
        <taxon>Tremellomycetes</taxon>
        <taxon>Tremellales</taxon>
        <taxon>Cryptococcaceae</taxon>
        <taxon>Kwoniella</taxon>
    </lineage>
</organism>
<dbReference type="GO" id="GO:0045490">
    <property type="term" value="P:pectin catabolic process"/>
    <property type="evidence" value="ECO:0007669"/>
    <property type="project" value="InterPro"/>
</dbReference>
<dbReference type="Pfam" id="PF14583">
    <property type="entry name" value="Pectate_lyase22"/>
    <property type="match status" value="1"/>
</dbReference>
<keyword evidence="4" id="KW-1185">Reference proteome</keyword>
<evidence type="ECO:0000259" key="1">
    <source>
        <dbReference type="Pfam" id="PF14583"/>
    </source>
</evidence>
<reference evidence="2" key="1">
    <citation type="submission" date="2013-07" db="EMBL/GenBank/DDBJ databases">
        <title>The Genome Sequence of Cryptococcus pinus CBS10737.</title>
        <authorList>
            <consortium name="The Broad Institute Genome Sequencing Platform"/>
            <person name="Cuomo C."/>
            <person name="Litvintseva A."/>
            <person name="Chen Y."/>
            <person name="Heitman J."/>
            <person name="Sun S."/>
            <person name="Springer D."/>
            <person name="Dromer F."/>
            <person name="Young S.K."/>
            <person name="Zeng Q."/>
            <person name="Gargeya S."/>
            <person name="Fitzgerald M."/>
            <person name="Abouelleil A."/>
            <person name="Alvarado L."/>
            <person name="Berlin A.M."/>
            <person name="Chapman S.B."/>
            <person name="Dewar J."/>
            <person name="Goldberg J."/>
            <person name="Griggs A."/>
            <person name="Gujja S."/>
            <person name="Hansen M."/>
            <person name="Howarth C."/>
            <person name="Imamovic A."/>
            <person name="Larimer J."/>
            <person name="McCowan C."/>
            <person name="Murphy C."/>
            <person name="Pearson M."/>
            <person name="Priest M."/>
            <person name="Roberts A."/>
            <person name="Saif S."/>
            <person name="Shea T."/>
            <person name="Sykes S."/>
            <person name="Wortman J."/>
            <person name="Nusbaum C."/>
            <person name="Birren B."/>
        </authorList>
    </citation>
    <scope>NUCLEOTIDE SEQUENCE [LARGE SCALE GENOMIC DNA]</scope>
    <source>
        <strain evidence="2">CBS 10737</strain>
    </source>
</reference>
<dbReference type="Proteomes" id="UP000094020">
    <property type="component" value="Chromosome 10"/>
</dbReference>
<dbReference type="OrthoDB" id="2558604at2759"/>
<dbReference type="RefSeq" id="XP_019009579.1">
    <property type="nucleotide sequence ID" value="XM_019156861.1"/>
</dbReference>
<gene>
    <name evidence="2" type="ORF">I206_05137</name>
    <name evidence="3" type="ORF">I206_107319</name>
</gene>
<dbReference type="KEGG" id="kpin:30173506"/>
<evidence type="ECO:0000313" key="2">
    <source>
        <dbReference type="EMBL" id="OCF48360.1"/>
    </source>
</evidence>
<dbReference type="EMBL" id="CP144528">
    <property type="protein sequence ID" value="WWC73352.1"/>
    <property type="molecule type" value="Genomic_DNA"/>
</dbReference>
<protein>
    <recommendedName>
        <fullName evidence="1">Oligogalacturonate lyase domain-containing protein</fullName>
    </recommendedName>
</protein>
<dbReference type="SUPFAM" id="SSF82171">
    <property type="entry name" value="DPP6 N-terminal domain-like"/>
    <property type="match status" value="1"/>
</dbReference>
<dbReference type="EMBL" id="KI894013">
    <property type="protein sequence ID" value="OCF48360.1"/>
    <property type="molecule type" value="Genomic_DNA"/>
</dbReference>
<proteinExistence type="predicted"/>
<feature type="domain" description="Oligogalacturonate lyase" evidence="1">
    <location>
        <begin position="184"/>
        <end position="406"/>
    </location>
</feature>
<dbReference type="InterPro" id="IPR027946">
    <property type="entry name" value="Ogl_dom"/>
</dbReference>
<dbReference type="AlphaFoldDB" id="A0A1B9HYM0"/>
<evidence type="ECO:0000313" key="3">
    <source>
        <dbReference type="EMBL" id="WWC73352.1"/>
    </source>
</evidence>
<reference evidence="3" key="4">
    <citation type="submission" date="2024-02" db="EMBL/GenBank/DDBJ databases">
        <title>Comparative genomics of Cryptococcus and Kwoniella reveals pathogenesis evolution and contrasting modes of karyotype evolution via chromosome fusion or intercentromeric recombination.</title>
        <authorList>
            <person name="Coelho M.A."/>
            <person name="David-Palma M."/>
            <person name="Shea T."/>
            <person name="Bowers K."/>
            <person name="McGinley-Smith S."/>
            <person name="Mohammad A.W."/>
            <person name="Gnirke A."/>
            <person name="Yurkov A.M."/>
            <person name="Nowrousian M."/>
            <person name="Sun S."/>
            <person name="Cuomo C.A."/>
            <person name="Heitman J."/>
        </authorList>
    </citation>
    <scope>NUCLEOTIDE SEQUENCE</scope>
    <source>
        <strain evidence="3">CBS 10737</strain>
    </source>
</reference>
<dbReference type="Gene3D" id="2.130.10.10">
    <property type="entry name" value="YVTN repeat-like/Quinoprotein amine dehydrogenase"/>
    <property type="match status" value="1"/>
</dbReference>
<accession>A0A1B9HYM0</accession>
<evidence type="ECO:0000313" key="4">
    <source>
        <dbReference type="Proteomes" id="UP000094020"/>
    </source>
</evidence>
<dbReference type="InterPro" id="IPR015943">
    <property type="entry name" value="WD40/YVTN_repeat-like_dom_sf"/>
</dbReference>
<dbReference type="GeneID" id="30173506"/>
<reference evidence="3" key="2">
    <citation type="submission" date="2013-07" db="EMBL/GenBank/DDBJ databases">
        <authorList>
            <consortium name="The Broad Institute Genome Sequencing Platform"/>
            <person name="Cuomo C."/>
            <person name="Litvintseva A."/>
            <person name="Chen Y."/>
            <person name="Heitman J."/>
            <person name="Sun S."/>
            <person name="Springer D."/>
            <person name="Dromer F."/>
            <person name="Young S.K."/>
            <person name="Zeng Q."/>
            <person name="Gargeya S."/>
            <person name="Fitzgerald M."/>
            <person name="Abouelleil A."/>
            <person name="Alvarado L."/>
            <person name="Berlin A.M."/>
            <person name="Chapman S.B."/>
            <person name="Dewar J."/>
            <person name="Goldberg J."/>
            <person name="Griggs A."/>
            <person name="Gujja S."/>
            <person name="Hansen M."/>
            <person name="Howarth C."/>
            <person name="Imamovic A."/>
            <person name="Larimer J."/>
            <person name="McCowan C."/>
            <person name="Murphy C."/>
            <person name="Pearson M."/>
            <person name="Priest M."/>
            <person name="Roberts A."/>
            <person name="Saif S."/>
            <person name="Shea T."/>
            <person name="Sykes S."/>
            <person name="Wortman J."/>
            <person name="Nusbaum C."/>
            <person name="Birren B."/>
        </authorList>
    </citation>
    <scope>NUCLEOTIDE SEQUENCE</scope>
    <source>
        <strain evidence="3">CBS 10737</strain>
    </source>
</reference>